<reference evidence="1 2" key="1">
    <citation type="submission" date="2021-05" db="EMBL/GenBank/DDBJ databases">
        <title>Genome Assembly of Synthetic Allotetraploid Brassica napus Reveals Homoeologous Exchanges between Subgenomes.</title>
        <authorList>
            <person name="Davis J.T."/>
        </authorList>
    </citation>
    <scope>NUCLEOTIDE SEQUENCE [LARGE SCALE GENOMIC DNA]</scope>
    <source>
        <strain evidence="2">cv. Da-Ae</strain>
        <tissue evidence="1">Seedling</tissue>
    </source>
</reference>
<keyword evidence="2" id="KW-1185">Reference proteome</keyword>
<proteinExistence type="predicted"/>
<sequence>YKIQRNKCNPRFDPVGAPPRPPRTIVRISFGLEVLNLPPDIQEILQHLRMRCRWPKSLLAKVVKLISLLDKIVTGAQMGVISLIKRDRLPDGILHGRIGKAKDEDCKG</sequence>
<protein>
    <submittedName>
        <fullName evidence="1">Uncharacterized protein</fullName>
    </submittedName>
</protein>
<evidence type="ECO:0000313" key="2">
    <source>
        <dbReference type="Proteomes" id="UP000824890"/>
    </source>
</evidence>
<organism evidence="1 2">
    <name type="scientific">Brassica napus</name>
    <name type="common">Rape</name>
    <dbReference type="NCBI Taxonomy" id="3708"/>
    <lineage>
        <taxon>Eukaryota</taxon>
        <taxon>Viridiplantae</taxon>
        <taxon>Streptophyta</taxon>
        <taxon>Embryophyta</taxon>
        <taxon>Tracheophyta</taxon>
        <taxon>Spermatophyta</taxon>
        <taxon>Magnoliopsida</taxon>
        <taxon>eudicotyledons</taxon>
        <taxon>Gunneridae</taxon>
        <taxon>Pentapetalae</taxon>
        <taxon>rosids</taxon>
        <taxon>malvids</taxon>
        <taxon>Brassicales</taxon>
        <taxon>Brassicaceae</taxon>
        <taxon>Brassiceae</taxon>
        <taxon>Brassica</taxon>
    </lineage>
</organism>
<accession>A0ABQ7ZBU9</accession>
<evidence type="ECO:0000313" key="1">
    <source>
        <dbReference type="EMBL" id="KAH0877697.1"/>
    </source>
</evidence>
<comment type="caution">
    <text evidence="1">The sequence shown here is derived from an EMBL/GenBank/DDBJ whole genome shotgun (WGS) entry which is preliminary data.</text>
</comment>
<name>A0ABQ7ZBU9_BRANA</name>
<gene>
    <name evidence="1" type="ORF">HID58_065091</name>
</gene>
<feature type="non-terminal residue" evidence="1">
    <location>
        <position position="1"/>
    </location>
</feature>
<dbReference type="Proteomes" id="UP000824890">
    <property type="component" value="Unassembled WGS sequence"/>
</dbReference>
<dbReference type="EMBL" id="JAGKQM010000015">
    <property type="protein sequence ID" value="KAH0877697.1"/>
    <property type="molecule type" value="Genomic_DNA"/>
</dbReference>